<dbReference type="PROSITE" id="PS50115">
    <property type="entry name" value="ARFGAP"/>
    <property type="match status" value="1"/>
</dbReference>
<feature type="region of interest" description="Disordered" evidence="10">
    <location>
        <begin position="352"/>
        <end position="400"/>
    </location>
</feature>
<dbReference type="AlphaFoldDB" id="A0A8C2X8M4"/>
<accession>A0A8C2X8M4</accession>
<feature type="domain" description="Arf-GAP" evidence="11">
    <location>
        <begin position="12"/>
        <end position="118"/>
    </location>
</feature>
<dbReference type="Ensembl" id="ENSCLMT00005012413.1">
    <property type="protein sequence ID" value="ENSCLMP00005011540.1"/>
    <property type="gene ID" value="ENSCLMG00005003614.1"/>
</dbReference>
<dbReference type="GO" id="GO:0007420">
    <property type="term" value="P:brain development"/>
    <property type="evidence" value="ECO:0007669"/>
    <property type="project" value="InterPro"/>
</dbReference>
<dbReference type="GO" id="GO:0098793">
    <property type="term" value="C:presynapse"/>
    <property type="evidence" value="ECO:0007669"/>
    <property type="project" value="GOC"/>
</dbReference>
<keyword evidence="7" id="KW-0175">Coiled coil</keyword>
<evidence type="ECO:0000313" key="12">
    <source>
        <dbReference type="Ensembl" id="ENSCLMP00005011540.1"/>
    </source>
</evidence>
<dbReference type="SUPFAM" id="SSF57863">
    <property type="entry name" value="ArfGap/RecO-like zinc finger"/>
    <property type="match status" value="1"/>
</dbReference>
<dbReference type="PANTHER" id="PTHR46097">
    <property type="entry name" value="G PROTEIN-COUPLED RECEPTOR KINASE INTERACTING ARFGAP"/>
    <property type="match status" value="1"/>
</dbReference>
<keyword evidence="2" id="KW-0479">Metal-binding</keyword>
<keyword evidence="5" id="KW-0862">Zinc</keyword>
<dbReference type="PROSITE" id="PS50297">
    <property type="entry name" value="ANK_REP_REGION"/>
    <property type="match status" value="1"/>
</dbReference>
<dbReference type="GO" id="GO:0005096">
    <property type="term" value="F:GTPase activator activity"/>
    <property type="evidence" value="ECO:0007669"/>
    <property type="project" value="UniProtKB-KW"/>
</dbReference>
<evidence type="ECO:0000256" key="3">
    <source>
        <dbReference type="ARBA" id="ARBA00022737"/>
    </source>
</evidence>
<dbReference type="SMART" id="SM00105">
    <property type="entry name" value="ArfGap"/>
    <property type="match status" value="1"/>
</dbReference>
<feature type="repeat" description="ANK" evidence="8">
    <location>
        <begin position="160"/>
        <end position="192"/>
    </location>
</feature>
<evidence type="ECO:0000259" key="11">
    <source>
        <dbReference type="PROSITE" id="PS50115"/>
    </source>
</evidence>
<evidence type="ECO:0000256" key="5">
    <source>
        <dbReference type="ARBA" id="ARBA00022833"/>
    </source>
</evidence>
<proteinExistence type="predicted"/>
<dbReference type="Proteomes" id="UP000694565">
    <property type="component" value="Unplaced"/>
</dbReference>
<keyword evidence="3" id="KW-0677">Repeat</keyword>
<keyword evidence="1" id="KW-0343">GTPase activation</keyword>
<dbReference type="SUPFAM" id="SSF48403">
    <property type="entry name" value="Ankyrin repeat"/>
    <property type="match status" value="1"/>
</dbReference>
<dbReference type="InterPro" id="IPR047161">
    <property type="entry name" value="GIT-like"/>
</dbReference>
<keyword evidence="6 8" id="KW-0040">ANK repeat</keyword>
<organism evidence="12 13">
    <name type="scientific">Cyclopterus lumpus</name>
    <name type="common">Lumpsucker</name>
    <dbReference type="NCBI Taxonomy" id="8103"/>
    <lineage>
        <taxon>Eukaryota</taxon>
        <taxon>Metazoa</taxon>
        <taxon>Chordata</taxon>
        <taxon>Craniata</taxon>
        <taxon>Vertebrata</taxon>
        <taxon>Euteleostomi</taxon>
        <taxon>Actinopterygii</taxon>
        <taxon>Neopterygii</taxon>
        <taxon>Teleostei</taxon>
        <taxon>Neoteleostei</taxon>
        <taxon>Acanthomorphata</taxon>
        <taxon>Eupercaria</taxon>
        <taxon>Perciformes</taxon>
        <taxon>Cottioidei</taxon>
        <taxon>Cottales</taxon>
        <taxon>Cyclopteridae</taxon>
        <taxon>Cyclopterus</taxon>
    </lineage>
</organism>
<name>A0A8C2X8M4_CYCLU</name>
<dbReference type="Gene3D" id="1.20.5.170">
    <property type="match status" value="1"/>
</dbReference>
<dbReference type="GO" id="GO:0008270">
    <property type="term" value="F:zinc ion binding"/>
    <property type="evidence" value="ECO:0007669"/>
    <property type="project" value="UniProtKB-KW"/>
</dbReference>
<dbReference type="FunFam" id="1.10.220.150:FF:000003">
    <property type="entry name" value="ARF GTPase-activating protein GIT2 isoform 1"/>
    <property type="match status" value="1"/>
</dbReference>
<dbReference type="GO" id="GO:0036465">
    <property type="term" value="P:synaptic vesicle recycling"/>
    <property type="evidence" value="ECO:0007669"/>
    <property type="project" value="TreeGrafter"/>
</dbReference>
<dbReference type="SMART" id="SM00248">
    <property type="entry name" value="ANK"/>
    <property type="match status" value="3"/>
</dbReference>
<evidence type="ECO:0000256" key="1">
    <source>
        <dbReference type="ARBA" id="ARBA00022468"/>
    </source>
</evidence>
<dbReference type="Gene3D" id="1.20.120.330">
    <property type="entry name" value="Nucleotidyltransferases domain 2"/>
    <property type="match status" value="1"/>
</dbReference>
<feature type="compositionally biased region" description="Polar residues" evidence="10">
    <location>
        <begin position="514"/>
        <end position="525"/>
    </location>
</feature>
<reference evidence="12" key="1">
    <citation type="submission" date="2025-08" db="UniProtKB">
        <authorList>
            <consortium name="Ensembl"/>
        </authorList>
    </citation>
    <scope>IDENTIFICATION</scope>
</reference>
<evidence type="ECO:0000256" key="4">
    <source>
        <dbReference type="ARBA" id="ARBA00022771"/>
    </source>
</evidence>
<dbReference type="Pfam" id="PF12796">
    <property type="entry name" value="Ank_2"/>
    <property type="match status" value="1"/>
</dbReference>
<dbReference type="InterPro" id="IPR002110">
    <property type="entry name" value="Ankyrin_rpt"/>
</dbReference>
<keyword evidence="4 9" id="KW-0863">Zinc-finger</keyword>
<dbReference type="GeneTree" id="ENSGT00940000156383"/>
<dbReference type="Pfam" id="PF01412">
    <property type="entry name" value="ArfGap"/>
    <property type="match status" value="1"/>
</dbReference>
<evidence type="ECO:0000256" key="6">
    <source>
        <dbReference type="ARBA" id="ARBA00023043"/>
    </source>
</evidence>
<dbReference type="Pfam" id="PF16559">
    <property type="entry name" value="GIT_CC"/>
    <property type="match status" value="1"/>
</dbReference>
<dbReference type="Pfam" id="PF12205">
    <property type="entry name" value="GIT1_C"/>
    <property type="match status" value="1"/>
</dbReference>
<feature type="region of interest" description="Disordered" evidence="10">
    <location>
        <begin position="514"/>
        <end position="534"/>
    </location>
</feature>
<evidence type="ECO:0000256" key="8">
    <source>
        <dbReference type="PROSITE-ProRule" id="PRU00023"/>
    </source>
</evidence>
<evidence type="ECO:0000256" key="7">
    <source>
        <dbReference type="ARBA" id="ARBA00023054"/>
    </source>
</evidence>
<evidence type="ECO:0000256" key="9">
    <source>
        <dbReference type="PROSITE-ProRule" id="PRU00288"/>
    </source>
</evidence>
<reference evidence="12" key="2">
    <citation type="submission" date="2025-09" db="UniProtKB">
        <authorList>
            <consortium name="Ensembl"/>
        </authorList>
    </citation>
    <scope>IDENTIFICATION</scope>
</reference>
<dbReference type="InterPro" id="IPR001164">
    <property type="entry name" value="ArfGAP_dom"/>
</dbReference>
<dbReference type="FunFam" id="1.20.120.330:FF:000002">
    <property type="entry name" value="ARF GTPase-activating protein GIT2 isoform 1"/>
    <property type="match status" value="1"/>
</dbReference>
<dbReference type="InterPro" id="IPR032352">
    <property type="entry name" value="GIT1/2_CC"/>
</dbReference>
<dbReference type="InterPro" id="IPR036770">
    <property type="entry name" value="Ankyrin_rpt-contain_sf"/>
</dbReference>
<keyword evidence="13" id="KW-1185">Reference proteome</keyword>
<dbReference type="Pfam" id="PF08518">
    <property type="entry name" value="GIT_SHD"/>
    <property type="match status" value="2"/>
</dbReference>
<dbReference type="SMART" id="SM00555">
    <property type="entry name" value="GIT"/>
    <property type="match status" value="2"/>
</dbReference>
<evidence type="ECO:0000313" key="13">
    <source>
        <dbReference type="Proteomes" id="UP000694565"/>
    </source>
</evidence>
<dbReference type="PROSITE" id="PS50088">
    <property type="entry name" value="ANK_REPEAT"/>
    <property type="match status" value="1"/>
</dbReference>
<dbReference type="InterPro" id="IPR013724">
    <property type="entry name" value="GIT_SHD"/>
</dbReference>
<evidence type="ECO:0000256" key="10">
    <source>
        <dbReference type="SAM" id="MobiDB-lite"/>
    </source>
</evidence>
<dbReference type="Gene3D" id="1.10.220.150">
    <property type="entry name" value="Arf GTPase activating protein"/>
    <property type="match status" value="1"/>
</dbReference>
<dbReference type="FunFam" id="1.25.40.20:FF:000013">
    <property type="entry name" value="ARF GTPase-activating protein GIT1 isoform 1"/>
    <property type="match status" value="1"/>
</dbReference>
<dbReference type="InterPro" id="IPR022018">
    <property type="entry name" value="GIT1_C"/>
</dbReference>
<dbReference type="GO" id="GO:0031267">
    <property type="term" value="F:small GTPase binding"/>
    <property type="evidence" value="ECO:0007669"/>
    <property type="project" value="TreeGrafter"/>
</dbReference>
<dbReference type="Gene3D" id="1.25.40.20">
    <property type="entry name" value="Ankyrin repeat-containing domain"/>
    <property type="match status" value="1"/>
</dbReference>
<dbReference type="GO" id="GO:0008277">
    <property type="term" value="P:regulation of G protein-coupled receptor signaling pathway"/>
    <property type="evidence" value="ECO:0007669"/>
    <property type="project" value="TreeGrafter"/>
</dbReference>
<dbReference type="GO" id="GO:0032012">
    <property type="term" value="P:regulation of ARF protein signal transduction"/>
    <property type="evidence" value="ECO:0007669"/>
    <property type="project" value="InterPro"/>
</dbReference>
<dbReference type="InterPro" id="IPR037278">
    <property type="entry name" value="ARFGAP/RecO"/>
</dbReference>
<protein>
    <submittedName>
        <fullName evidence="12">G protein-coupled receptor kinase interacting ArfGAP 2a</fullName>
    </submittedName>
</protein>
<dbReference type="PANTHER" id="PTHR46097:SF4">
    <property type="entry name" value="ARF GTPASE-ACTIVATING PROTEIN GIT2"/>
    <property type="match status" value="1"/>
</dbReference>
<sequence>MVLTLVVSPLLEPRWASVNRGVLICDECCSVHRSLGRHSSQVRHLTHTPWPPTQLQMVQTLYSNGANSIWEHSLLDPASVMSGKRKANPQDKLHPNKSEFIKAKYQMLAFVHRMPCREDDSSTAKDLSKQLHSSVRTGNLETCLRLLSLGAQANFFHPEKGNTPLHVAAKAGQVSQAELLTVYGADPGAPDSNGKTPIDYAREAGHHDLADRLVEIQYELTDRLAFYLCGRKPDHKNSQHFIVPQLADRYLFSPYLSLTKCHLCVFMQLSNHLFEELAMDVYDEVDRRETDAVWLATQNHSTLVTETTVVPFLPVNPEYSSTRNQGRQKLARFNAHEFATLVIDILSDAKRRQQGNSLTSPKGHDSQENDQPDYDSVASDEDTDHELPSSQGDRTKSLDSDLSDGAITMHEYMEVKTALSASEAKIQHLMKANNNLRGGATVVRRALLLPSVIALGCDALLVHPLFWPACSISKLECKLEIFFFLLVCFLDLRGRNAPFLQLIIASKLEKQSSMPESDYDNTFNESEMDDSGGRLRSSAWLGEGSSIPELEDLEMEPDPLLPSTEDVIRKTEQITKNIQELLRAAQENKHDSFIPCSERIHVAVTEMAALFPKKPRSETVRGSLRLLTSSAYRLQSECRKALPSEGCPAPDMQLVTQQVIQCAYDIAKAAKQLVTITTKENTN</sequence>
<evidence type="ECO:0000256" key="2">
    <source>
        <dbReference type="ARBA" id="ARBA00022723"/>
    </source>
</evidence>
<feature type="compositionally biased region" description="Acidic residues" evidence="10">
    <location>
        <begin position="368"/>
        <end position="384"/>
    </location>
</feature>
<dbReference type="InterPro" id="IPR038508">
    <property type="entry name" value="ArfGAP_dom_sf"/>
</dbReference>